<dbReference type="PANTHER" id="PTHR42678">
    <property type="entry name" value="AMIDASE"/>
    <property type="match status" value="1"/>
</dbReference>
<keyword evidence="4" id="KW-1185">Reference proteome</keyword>
<gene>
    <name evidence="3" type="ORF">Q3O60_06130</name>
</gene>
<evidence type="ECO:0000256" key="1">
    <source>
        <dbReference type="SAM" id="SignalP"/>
    </source>
</evidence>
<dbReference type="Gene3D" id="3.90.1300.10">
    <property type="entry name" value="Amidase signature (AS) domain"/>
    <property type="match status" value="1"/>
</dbReference>
<dbReference type="InterPro" id="IPR036928">
    <property type="entry name" value="AS_sf"/>
</dbReference>
<evidence type="ECO:0000313" key="3">
    <source>
        <dbReference type="EMBL" id="MDP4535757.1"/>
    </source>
</evidence>
<evidence type="ECO:0000259" key="2">
    <source>
        <dbReference type="Pfam" id="PF01425"/>
    </source>
</evidence>
<accession>A0ABT9GXH0</accession>
<name>A0ABT9GXH0_9GAMM</name>
<sequence length="507" mass="54108">MFKSMVVGLLTAVSLSATATPSWIDAKSAIQAMQQGELTSEQLVRYYLDRIEQHNQQGHNLAAVMDINPQAIQQAQLRDQERASHNSHSALHGLPVILKANISTATMPTTAGALALKNHITGRNAALVDQLEQAGAIILGTANLSEWANFRGTGSASGWSALGGQARNPHLLTHTPCGSSSGSAVAVAADLALLAVGTETDGSIMCPAAINGVVGIKPTRGAVAGEGIIPIASAQDIAGPMARHVFDAALLLDAMLSDEARKQLPVALTKATEQAPELSKVILVRAYDEQDEAIGPMMDGIAEFLLQQGIAVVSVDEWQLPAELYQDELKVLMYEYRRELDQWLQDYGVDDSVNSVAKVVAFNQAKGEEALAFFGQEYLEQAANLDLELENEDYQRALANGRQLAMNALDQYLKELEADAIILPSYGPAWPIDHINGDVFNFGTSTAAAVAGYPSITLPGGFSGVLPLGVSLVGLPWSEPTLIGLAALMEKELKAYQQPTFLSQDKE</sequence>
<dbReference type="PANTHER" id="PTHR42678:SF34">
    <property type="entry name" value="OS04G0183300 PROTEIN"/>
    <property type="match status" value="1"/>
</dbReference>
<dbReference type="InterPro" id="IPR023631">
    <property type="entry name" value="Amidase_dom"/>
</dbReference>
<dbReference type="SUPFAM" id="SSF75304">
    <property type="entry name" value="Amidase signature (AS) enzymes"/>
    <property type="match status" value="1"/>
</dbReference>
<protein>
    <submittedName>
        <fullName evidence="3">Amidase family protein</fullName>
    </submittedName>
</protein>
<dbReference type="Pfam" id="PF01425">
    <property type="entry name" value="Amidase"/>
    <property type="match status" value="1"/>
</dbReference>
<feature type="signal peptide" evidence="1">
    <location>
        <begin position="1"/>
        <end position="19"/>
    </location>
</feature>
<evidence type="ECO:0000313" key="4">
    <source>
        <dbReference type="Proteomes" id="UP001231616"/>
    </source>
</evidence>
<proteinExistence type="predicted"/>
<dbReference type="EMBL" id="JAUZVZ010000007">
    <property type="protein sequence ID" value="MDP4535757.1"/>
    <property type="molecule type" value="Genomic_DNA"/>
</dbReference>
<keyword evidence="1" id="KW-0732">Signal</keyword>
<dbReference type="RefSeq" id="WP_305893024.1">
    <property type="nucleotide sequence ID" value="NZ_JAUZVZ010000007.1"/>
</dbReference>
<reference evidence="3 4" key="1">
    <citation type="submission" date="2023-08" db="EMBL/GenBank/DDBJ databases">
        <authorList>
            <person name="Joshi A."/>
            <person name="Thite S."/>
        </authorList>
    </citation>
    <scope>NUCLEOTIDE SEQUENCE [LARGE SCALE GENOMIC DNA]</scope>
    <source>
        <strain evidence="3 4">AC40</strain>
    </source>
</reference>
<dbReference type="Proteomes" id="UP001231616">
    <property type="component" value="Unassembled WGS sequence"/>
</dbReference>
<organism evidence="3 4">
    <name type="scientific">Alkalimonas collagenimarina</name>
    <dbReference type="NCBI Taxonomy" id="400390"/>
    <lineage>
        <taxon>Bacteria</taxon>
        <taxon>Pseudomonadati</taxon>
        <taxon>Pseudomonadota</taxon>
        <taxon>Gammaproteobacteria</taxon>
        <taxon>Alkalimonas</taxon>
    </lineage>
</organism>
<comment type="caution">
    <text evidence="3">The sequence shown here is derived from an EMBL/GenBank/DDBJ whole genome shotgun (WGS) entry which is preliminary data.</text>
</comment>
<feature type="domain" description="Amidase" evidence="2">
    <location>
        <begin position="43"/>
        <end position="482"/>
    </location>
</feature>
<feature type="chain" id="PRO_5046627814" evidence="1">
    <location>
        <begin position="20"/>
        <end position="507"/>
    </location>
</feature>